<dbReference type="PANTHER" id="PTHR34220:SF7">
    <property type="entry name" value="SENSOR HISTIDINE KINASE YPDA"/>
    <property type="match status" value="1"/>
</dbReference>
<evidence type="ECO:0000256" key="7">
    <source>
        <dbReference type="ARBA" id="ARBA00023012"/>
    </source>
</evidence>
<dbReference type="EC" id="2.7.13.3" evidence="3"/>
<dbReference type="EMBL" id="CP014672">
    <property type="protein sequence ID" value="ANW97903.1"/>
    <property type="molecule type" value="Genomic_DNA"/>
</dbReference>
<dbReference type="InterPro" id="IPR036890">
    <property type="entry name" value="HATPase_C_sf"/>
</dbReference>
<keyword evidence="6 11" id="KW-0418">Kinase</keyword>
<evidence type="ECO:0000256" key="8">
    <source>
        <dbReference type="SAM" id="Phobius"/>
    </source>
</evidence>
<dbReference type="Pfam" id="PF02518">
    <property type="entry name" value="HATPase_c"/>
    <property type="match status" value="1"/>
</dbReference>
<evidence type="ECO:0000256" key="6">
    <source>
        <dbReference type="ARBA" id="ARBA00022777"/>
    </source>
</evidence>
<feature type="domain" description="HAMP" evidence="10">
    <location>
        <begin position="329"/>
        <end position="381"/>
    </location>
</feature>
<dbReference type="Gene3D" id="3.30.565.10">
    <property type="entry name" value="Histidine kinase-like ATPase, C-terminal domain"/>
    <property type="match status" value="1"/>
</dbReference>
<dbReference type="InterPro" id="IPR050640">
    <property type="entry name" value="Bact_2-comp_sensor_kinase"/>
</dbReference>
<dbReference type="Pfam" id="PF00672">
    <property type="entry name" value="HAMP"/>
    <property type="match status" value="1"/>
</dbReference>
<dbReference type="PANTHER" id="PTHR34220">
    <property type="entry name" value="SENSOR HISTIDINE KINASE YPDA"/>
    <property type="match status" value="1"/>
</dbReference>
<gene>
    <name evidence="11" type="ORF">CSTERTH_02055</name>
</gene>
<dbReference type="Pfam" id="PF06580">
    <property type="entry name" value="His_kinase"/>
    <property type="match status" value="1"/>
</dbReference>
<evidence type="ECO:0000256" key="5">
    <source>
        <dbReference type="ARBA" id="ARBA00022679"/>
    </source>
</evidence>
<evidence type="ECO:0000313" key="12">
    <source>
        <dbReference type="Proteomes" id="UP000092971"/>
    </source>
</evidence>
<dbReference type="GO" id="GO:0016020">
    <property type="term" value="C:membrane"/>
    <property type="evidence" value="ECO:0007669"/>
    <property type="project" value="UniProtKB-SubCell"/>
</dbReference>
<dbReference type="InterPro" id="IPR003660">
    <property type="entry name" value="HAMP_dom"/>
</dbReference>
<evidence type="ECO:0000256" key="3">
    <source>
        <dbReference type="ARBA" id="ARBA00012438"/>
    </source>
</evidence>
<evidence type="ECO:0000256" key="2">
    <source>
        <dbReference type="ARBA" id="ARBA00004370"/>
    </source>
</evidence>
<comment type="subcellular location">
    <subcellularLocation>
        <location evidence="2">Membrane</location>
    </subcellularLocation>
</comment>
<dbReference type="InterPro" id="IPR010559">
    <property type="entry name" value="Sig_transdc_His_kin_internal"/>
</dbReference>
<dbReference type="RefSeq" id="WP_054632605.1">
    <property type="nucleotide sequence ID" value="NZ_CP014672.1"/>
</dbReference>
<feature type="transmembrane region" description="Helical" evidence="8">
    <location>
        <begin position="23"/>
        <end position="41"/>
    </location>
</feature>
<keyword evidence="8" id="KW-0812">Transmembrane</keyword>
<dbReference type="GO" id="GO:0000155">
    <property type="term" value="F:phosphorelay sensor kinase activity"/>
    <property type="evidence" value="ECO:0007669"/>
    <property type="project" value="InterPro"/>
</dbReference>
<dbReference type="InterPro" id="IPR005467">
    <property type="entry name" value="His_kinase_dom"/>
</dbReference>
<comment type="catalytic activity">
    <reaction evidence="1">
        <text>ATP + protein L-histidine = ADP + protein N-phospho-L-histidine.</text>
        <dbReference type="EC" id="2.7.13.3"/>
    </reaction>
</comment>
<dbReference type="SUPFAM" id="SSF158472">
    <property type="entry name" value="HAMP domain-like"/>
    <property type="match status" value="1"/>
</dbReference>
<dbReference type="SMART" id="SM00304">
    <property type="entry name" value="HAMP"/>
    <property type="match status" value="1"/>
</dbReference>
<dbReference type="Gene3D" id="6.10.340.10">
    <property type="match status" value="1"/>
</dbReference>
<dbReference type="CDD" id="cd06225">
    <property type="entry name" value="HAMP"/>
    <property type="match status" value="1"/>
</dbReference>
<dbReference type="SMART" id="SM00387">
    <property type="entry name" value="HATPase_c"/>
    <property type="match status" value="1"/>
</dbReference>
<keyword evidence="8" id="KW-0472">Membrane</keyword>
<protein>
    <recommendedName>
        <fullName evidence="3">histidine kinase</fullName>
        <ecNumber evidence="3">2.7.13.3</ecNumber>
    </recommendedName>
</protein>
<proteinExistence type="predicted"/>
<evidence type="ECO:0000259" key="9">
    <source>
        <dbReference type="PROSITE" id="PS50109"/>
    </source>
</evidence>
<feature type="domain" description="Histidine kinase" evidence="9">
    <location>
        <begin position="425"/>
        <end position="595"/>
    </location>
</feature>
<name>A0A1B1YAW1_THEST</name>
<dbReference type="InterPro" id="IPR003594">
    <property type="entry name" value="HATPase_dom"/>
</dbReference>
<dbReference type="Proteomes" id="UP000092971">
    <property type="component" value="Chromosome"/>
</dbReference>
<keyword evidence="4" id="KW-0597">Phosphoprotein</keyword>
<sequence>MTKLHTPGFLNFFFSLKLKQKLLLSYILLILVPFVTFYWLFNMEISGIIMSNTNYSAERSFDQTFDFLSNKLNHIIRVADVIYNEQSISEILKKNINDYPVSDQIEDMMFLTKYLKSFEDKEDIEKVRLYVPSGLVYSTENVNLFSFDEIIDTEWYNRMHDYTFTLAYIPSQLLQDENNDPEVLSIARFILNTVNYKEKLGVLRIDFNKKDFEQVIDNANTIEGGLTYLENSLGEIVAASDNELVLRYHIPHDIIASADDNDSGFEWVILNNEKIRFRAKLIHNTDWKMITVIPEKLVTDKIKNTMNQLLLMMLIISLIAYLLAFSIAHFMTKRIQTLKNQMHKVQQGVLEPLMNTGGNDEIGELILDYNYMISKIKLLMEEQYQSGQRLKAAELKVLQAQINPHFLYNTLELINRLSKKNKVCEIDEVIHSLTKFYRTNLSKGEDFITLREELEHVSAYVSIQNMRFRNKIKFEINVPDEFMDILVPKIILQPIVENSIIHGIMEKDEGTGIIRISGSIEGDNMILSVQDNGKGIPENIIEKINYGQILDSKSGYGIKNVVERIKLIYGDAYGLEYISKYNEGTTVRIKLPLNKTGNMPEKTEHFQNKSVVY</sequence>
<dbReference type="PROSITE" id="PS50109">
    <property type="entry name" value="HIS_KIN"/>
    <property type="match status" value="1"/>
</dbReference>
<keyword evidence="5" id="KW-0808">Transferase</keyword>
<keyword evidence="7" id="KW-0902">Two-component regulatory system</keyword>
<accession>A0A1B1YAW1</accession>
<dbReference type="OrthoDB" id="9809348at2"/>
<dbReference type="Gene3D" id="3.30.450.20">
    <property type="entry name" value="PAS domain"/>
    <property type="match status" value="1"/>
</dbReference>
<evidence type="ECO:0000259" key="10">
    <source>
        <dbReference type="PROSITE" id="PS50885"/>
    </source>
</evidence>
<evidence type="ECO:0000256" key="1">
    <source>
        <dbReference type="ARBA" id="ARBA00000085"/>
    </source>
</evidence>
<keyword evidence="8" id="KW-1133">Transmembrane helix</keyword>
<reference evidence="11 12" key="1">
    <citation type="submission" date="2016-02" db="EMBL/GenBank/DDBJ databases">
        <title>Comparison of Clostridium stercorarium subspecies using comparative genomics and transcriptomics.</title>
        <authorList>
            <person name="Schellenberg J."/>
            <person name="Thallinger G."/>
            <person name="Levin D.B."/>
            <person name="Zhang X."/>
            <person name="Alvare G."/>
            <person name="Fristensky B."/>
            <person name="Sparling R."/>
        </authorList>
    </citation>
    <scope>NUCLEOTIDE SEQUENCE [LARGE SCALE GENOMIC DNA]</scope>
    <source>
        <strain evidence="11 12">DSM 2910</strain>
    </source>
</reference>
<organism evidence="11 12">
    <name type="scientific">Thermoclostridium stercorarium subsp. thermolacticum DSM 2910</name>
    <dbReference type="NCBI Taxonomy" id="1121336"/>
    <lineage>
        <taxon>Bacteria</taxon>
        <taxon>Bacillati</taxon>
        <taxon>Bacillota</taxon>
        <taxon>Clostridia</taxon>
        <taxon>Eubacteriales</taxon>
        <taxon>Oscillospiraceae</taxon>
        <taxon>Thermoclostridium</taxon>
    </lineage>
</organism>
<dbReference type="PROSITE" id="PS50885">
    <property type="entry name" value="HAMP"/>
    <property type="match status" value="1"/>
</dbReference>
<dbReference type="SUPFAM" id="SSF55874">
    <property type="entry name" value="ATPase domain of HSP90 chaperone/DNA topoisomerase II/histidine kinase"/>
    <property type="match status" value="1"/>
</dbReference>
<dbReference type="AlphaFoldDB" id="A0A1B1YAW1"/>
<evidence type="ECO:0000256" key="4">
    <source>
        <dbReference type="ARBA" id="ARBA00022553"/>
    </source>
</evidence>
<evidence type="ECO:0000313" key="11">
    <source>
        <dbReference type="EMBL" id="ANW97903.1"/>
    </source>
</evidence>
<feature type="transmembrane region" description="Helical" evidence="8">
    <location>
        <begin position="309"/>
        <end position="331"/>
    </location>
</feature>